<feature type="compositionally biased region" description="Low complexity" evidence="1">
    <location>
        <begin position="163"/>
        <end position="174"/>
    </location>
</feature>
<evidence type="ECO:0000313" key="4">
    <source>
        <dbReference type="Proteomes" id="UP000371041"/>
    </source>
</evidence>
<name>A0A5Q3Q3Y7_9PSEU</name>
<evidence type="ECO:0000256" key="2">
    <source>
        <dbReference type="SAM" id="Phobius"/>
    </source>
</evidence>
<dbReference type="Gene3D" id="3.30.530.20">
    <property type="match status" value="1"/>
</dbReference>
<feature type="compositionally biased region" description="Pro residues" evidence="1">
    <location>
        <begin position="241"/>
        <end position="255"/>
    </location>
</feature>
<dbReference type="PANTHER" id="PTHR38588">
    <property type="entry name" value="BLL0334 PROTEIN"/>
    <property type="match status" value="1"/>
</dbReference>
<feature type="region of interest" description="Disordered" evidence="1">
    <location>
        <begin position="187"/>
        <end position="263"/>
    </location>
</feature>
<dbReference type="InterPro" id="IPR010419">
    <property type="entry name" value="CO_DH_gsu"/>
</dbReference>
<keyword evidence="4" id="KW-1185">Reference proteome</keyword>
<dbReference type="Proteomes" id="UP000371041">
    <property type="component" value="Chromosome"/>
</dbReference>
<reference evidence="4" key="1">
    <citation type="submission" date="2019-11" db="EMBL/GenBank/DDBJ databases">
        <title>The complete genome sequence of Saccharopolyspora sp. E2A.</title>
        <authorList>
            <person name="Zhang G."/>
        </authorList>
    </citation>
    <scope>NUCLEOTIDE SEQUENCE [LARGE SCALE GENOMIC DNA]</scope>
    <source>
        <strain evidence="4">E2A</strain>
    </source>
</reference>
<feature type="transmembrane region" description="Helical" evidence="2">
    <location>
        <begin position="276"/>
        <end position="293"/>
    </location>
</feature>
<keyword evidence="2" id="KW-0472">Membrane</keyword>
<dbReference type="KEGG" id="sace:GIY23_02285"/>
<sequence length="306" mass="31458">MQMQHNFSVGVPIDVAWSALLDPERVAPCMPGAKLTKSEGHEFAGSVKVKLGPISLQYKGTGSFTEVDETARRVVIDASGKDARGAGTAAATVTAALTDHGEATAVRVDTDLKVTGKPAQLGRGLISEVGGRILDQFASCLADRLAGEQSGAREAIEPTAAAAASTGAASSGKTASDRVADNGSVDGEEAAAAARHPSRSTGGRPGWRVTQPEGTEVGHTEVVAADTVDETGTSGSGQQEPQPPRYQEPVAPAPEAPSTDPIDLLDTAGYPVLKRAAPIVAGVLAVVLLRSLVRRRKRRRVEACGG</sequence>
<accession>A0A5Q3Q3Y7</accession>
<dbReference type="AlphaFoldDB" id="A0A5Q3Q3Y7"/>
<dbReference type="CDD" id="cd07823">
    <property type="entry name" value="SRPBCC_5"/>
    <property type="match status" value="1"/>
</dbReference>
<keyword evidence="2" id="KW-0812">Transmembrane</keyword>
<dbReference type="EMBL" id="CP045929">
    <property type="protein sequence ID" value="QGK68540.1"/>
    <property type="molecule type" value="Genomic_DNA"/>
</dbReference>
<evidence type="ECO:0000313" key="3">
    <source>
        <dbReference type="EMBL" id="QGK68540.1"/>
    </source>
</evidence>
<dbReference type="InterPro" id="IPR023393">
    <property type="entry name" value="START-like_dom_sf"/>
</dbReference>
<organism evidence="3 4">
    <name type="scientific">Allosaccharopolyspora coralli</name>
    <dbReference type="NCBI Taxonomy" id="2665642"/>
    <lineage>
        <taxon>Bacteria</taxon>
        <taxon>Bacillati</taxon>
        <taxon>Actinomycetota</taxon>
        <taxon>Actinomycetes</taxon>
        <taxon>Pseudonocardiales</taxon>
        <taxon>Pseudonocardiaceae</taxon>
        <taxon>Allosaccharopolyspora</taxon>
    </lineage>
</organism>
<evidence type="ECO:0000256" key="1">
    <source>
        <dbReference type="SAM" id="MobiDB-lite"/>
    </source>
</evidence>
<dbReference type="SUPFAM" id="SSF55961">
    <property type="entry name" value="Bet v1-like"/>
    <property type="match status" value="1"/>
</dbReference>
<gene>
    <name evidence="3" type="ORF">GIY23_02285</name>
</gene>
<protein>
    <submittedName>
        <fullName evidence="3">Carbon monoxide dehydrogenase</fullName>
    </submittedName>
</protein>
<dbReference type="Pfam" id="PF06240">
    <property type="entry name" value="COXG"/>
    <property type="match status" value="1"/>
</dbReference>
<proteinExistence type="predicted"/>
<keyword evidence="2" id="KW-1133">Transmembrane helix</keyword>
<feature type="region of interest" description="Disordered" evidence="1">
    <location>
        <begin position="163"/>
        <end position="182"/>
    </location>
</feature>
<dbReference type="PANTHER" id="PTHR38588:SF1">
    <property type="entry name" value="BLL0334 PROTEIN"/>
    <property type="match status" value="1"/>
</dbReference>